<keyword evidence="1" id="KW-0547">Nucleotide-binding</keyword>
<proteinExistence type="predicted"/>
<keyword evidence="1" id="KW-0067">ATP-binding</keyword>
<protein>
    <submittedName>
        <fullName evidence="1">ABC transporter ATP-binding protein</fullName>
    </submittedName>
</protein>
<comment type="caution">
    <text evidence="1">The sequence shown here is derived from an EMBL/GenBank/DDBJ whole genome shotgun (WGS) entry which is preliminary data.</text>
</comment>
<accession>A0A6G3XQD2</accession>
<feature type="non-terminal residue" evidence="1">
    <location>
        <position position="56"/>
    </location>
</feature>
<sequence length="56" mass="6362">MTTSDHPGHAPTGTDVVLEARGVTKHFPLRRTARDLFARERRSVHAVDDVSLRLRR</sequence>
<name>A0A6G3XQD2_9ACTN</name>
<reference evidence="1" key="1">
    <citation type="submission" date="2020-01" db="EMBL/GenBank/DDBJ databases">
        <title>Insect and environment-associated Actinomycetes.</title>
        <authorList>
            <person name="Currrie C."/>
            <person name="Chevrette M."/>
            <person name="Carlson C."/>
            <person name="Stubbendieck R."/>
            <person name="Wendt-Pienkowski E."/>
        </authorList>
    </citation>
    <scope>NUCLEOTIDE SEQUENCE</scope>
    <source>
        <strain evidence="1">SID7499</strain>
    </source>
</reference>
<evidence type="ECO:0000313" key="1">
    <source>
        <dbReference type="EMBL" id="NEE19996.1"/>
    </source>
</evidence>
<dbReference type="EMBL" id="JAAGMN010008312">
    <property type="protein sequence ID" value="NEE19996.1"/>
    <property type="molecule type" value="Genomic_DNA"/>
</dbReference>
<organism evidence="1">
    <name type="scientific">Streptomyces sp. SID7499</name>
    <dbReference type="NCBI Taxonomy" id="2706086"/>
    <lineage>
        <taxon>Bacteria</taxon>
        <taxon>Bacillati</taxon>
        <taxon>Actinomycetota</taxon>
        <taxon>Actinomycetes</taxon>
        <taxon>Kitasatosporales</taxon>
        <taxon>Streptomycetaceae</taxon>
        <taxon>Streptomyces</taxon>
    </lineage>
</organism>
<dbReference type="AlphaFoldDB" id="A0A6G3XQD2"/>
<dbReference type="GO" id="GO:0005524">
    <property type="term" value="F:ATP binding"/>
    <property type="evidence" value="ECO:0007669"/>
    <property type="project" value="UniProtKB-KW"/>
</dbReference>
<gene>
    <name evidence="1" type="ORF">G3M58_77745</name>
</gene>